<dbReference type="EMBL" id="BMYM01000003">
    <property type="protein sequence ID" value="GHD37757.1"/>
    <property type="molecule type" value="Genomic_DNA"/>
</dbReference>
<proteinExistence type="predicted"/>
<sequence length="59" mass="6271">MNNAIAMDLIEPLDLSTFGQLLAQPSAIFRNGLNRIANMGAKIQALVGCRADTAHSRCG</sequence>
<organism evidence="1 2">
    <name type="scientific">Parahalioglobus pacificus</name>
    <dbReference type="NCBI Taxonomy" id="930806"/>
    <lineage>
        <taxon>Bacteria</taxon>
        <taxon>Pseudomonadati</taxon>
        <taxon>Pseudomonadota</taxon>
        <taxon>Gammaproteobacteria</taxon>
        <taxon>Cellvibrionales</taxon>
        <taxon>Halieaceae</taxon>
        <taxon>Parahalioglobus</taxon>
    </lineage>
</organism>
<reference evidence="1" key="2">
    <citation type="submission" date="2020-09" db="EMBL/GenBank/DDBJ databases">
        <authorList>
            <person name="Sun Q."/>
            <person name="Kim S."/>
        </authorList>
    </citation>
    <scope>NUCLEOTIDE SEQUENCE</scope>
    <source>
        <strain evidence="1">KCTC 23430</strain>
    </source>
</reference>
<comment type="caution">
    <text evidence="1">The sequence shown here is derived from an EMBL/GenBank/DDBJ whole genome shotgun (WGS) entry which is preliminary data.</text>
</comment>
<dbReference type="Proteomes" id="UP000644693">
    <property type="component" value="Unassembled WGS sequence"/>
</dbReference>
<evidence type="ECO:0000313" key="1">
    <source>
        <dbReference type="EMBL" id="GHD37757.1"/>
    </source>
</evidence>
<reference evidence="1" key="1">
    <citation type="journal article" date="2014" name="Int. J. Syst. Evol. Microbiol.">
        <title>Complete genome sequence of Corynebacterium casei LMG S-19264T (=DSM 44701T), isolated from a smear-ripened cheese.</title>
        <authorList>
            <consortium name="US DOE Joint Genome Institute (JGI-PGF)"/>
            <person name="Walter F."/>
            <person name="Albersmeier A."/>
            <person name="Kalinowski J."/>
            <person name="Ruckert C."/>
        </authorList>
    </citation>
    <scope>NUCLEOTIDE SEQUENCE</scope>
    <source>
        <strain evidence="1">KCTC 23430</strain>
    </source>
</reference>
<accession>A0A919CLW9</accession>
<keyword evidence="2" id="KW-1185">Reference proteome</keyword>
<name>A0A919CLW9_9GAMM</name>
<gene>
    <name evidence="1" type="ORF">GCM10007053_27190</name>
</gene>
<dbReference type="AlphaFoldDB" id="A0A919CLW9"/>
<evidence type="ECO:0000313" key="2">
    <source>
        <dbReference type="Proteomes" id="UP000644693"/>
    </source>
</evidence>
<protein>
    <submittedName>
        <fullName evidence="1">Uncharacterized protein</fullName>
    </submittedName>
</protein>